<feature type="domain" description="Response regulatory" evidence="9">
    <location>
        <begin position="597"/>
        <end position="712"/>
    </location>
</feature>
<accession>A0A250IEU9</accession>
<dbReference type="InterPro" id="IPR001789">
    <property type="entry name" value="Sig_transdc_resp-reg_receiver"/>
</dbReference>
<dbReference type="InterPro" id="IPR013655">
    <property type="entry name" value="PAS_fold_3"/>
</dbReference>
<dbReference type="PRINTS" id="PR00344">
    <property type="entry name" value="BCTRLSENSOR"/>
</dbReference>
<dbReference type="InterPro" id="IPR001610">
    <property type="entry name" value="PAC"/>
</dbReference>
<evidence type="ECO:0000259" key="11">
    <source>
        <dbReference type="PROSITE" id="PS50113"/>
    </source>
</evidence>
<evidence type="ECO:0000256" key="5">
    <source>
        <dbReference type="ARBA" id="ARBA00022777"/>
    </source>
</evidence>
<feature type="domain" description="Histidine kinase" evidence="8">
    <location>
        <begin position="350"/>
        <end position="575"/>
    </location>
</feature>
<dbReference type="Pfam" id="PF02518">
    <property type="entry name" value="HATPase_c"/>
    <property type="match status" value="1"/>
</dbReference>
<feature type="modified residue" description="4-aspartylphosphate" evidence="6">
    <location>
        <position position="648"/>
    </location>
</feature>
<dbReference type="InterPro" id="IPR035965">
    <property type="entry name" value="PAS-like_dom_sf"/>
</dbReference>
<dbReference type="Proteomes" id="UP000217289">
    <property type="component" value="Chromosome"/>
</dbReference>
<dbReference type="SUPFAM" id="SSF52172">
    <property type="entry name" value="CheY-like"/>
    <property type="match status" value="1"/>
</dbReference>
<dbReference type="InterPro" id="IPR003594">
    <property type="entry name" value="HATPase_dom"/>
</dbReference>
<evidence type="ECO:0000259" key="10">
    <source>
        <dbReference type="PROSITE" id="PS50112"/>
    </source>
</evidence>
<dbReference type="AlphaFoldDB" id="A0A250IEU9"/>
<dbReference type="CDD" id="cd00130">
    <property type="entry name" value="PAS"/>
    <property type="match status" value="2"/>
</dbReference>
<dbReference type="InterPro" id="IPR036890">
    <property type="entry name" value="HATPase_C_sf"/>
</dbReference>
<feature type="coiled-coil region" evidence="7">
    <location>
        <begin position="293"/>
        <end position="341"/>
    </location>
</feature>
<keyword evidence="13" id="KW-1185">Reference proteome</keyword>
<feature type="domain" description="PAC" evidence="11">
    <location>
        <begin position="246"/>
        <end position="298"/>
    </location>
</feature>
<proteinExistence type="predicted"/>
<dbReference type="NCBIfam" id="TIGR00229">
    <property type="entry name" value="sensory_box"/>
    <property type="match status" value="2"/>
</dbReference>
<dbReference type="CDD" id="cd18161">
    <property type="entry name" value="REC_hyHK_blue-like"/>
    <property type="match status" value="1"/>
</dbReference>
<feature type="coiled-coil region" evidence="7">
    <location>
        <begin position="18"/>
        <end position="45"/>
    </location>
</feature>
<evidence type="ECO:0000256" key="7">
    <source>
        <dbReference type="SAM" id="Coils"/>
    </source>
</evidence>
<dbReference type="InterPro" id="IPR000014">
    <property type="entry name" value="PAS"/>
</dbReference>
<evidence type="ECO:0000259" key="9">
    <source>
        <dbReference type="PROSITE" id="PS50110"/>
    </source>
</evidence>
<dbReference type="PROSITE" id="PS50113">
    <property type="entry name" value="PAC"/>
    <property type="match status" value="2"/>
</dbReference>
<evidence type="ECO:0000256" key="2">
    <source>
        <dbReference type="ARBA" id="ARBA00012438"/>
    </source>
</evidence>
<dbReference type="InterPro" id="IPR000700">
    <property type="entry name" value="PAS-assoc_C"/>
</dbReference>
<evidence type="ECO:0000256" key="3">
    <source>
        <dbReference type="ARBA" id="ARBA00022553"/>
    </source>
</evidence>
<evidence type="ECO:0000256" key="1">
    <source>
        <dbReference type="ARBA" id="ARBA00000085"/>
    </source>
</evidence>
<feature type="domain" description="PAC" evidence="11">
    <location>
        <begin position="120"/>
        <end position="172"/>
    </location>
</feature>
<dbReference type="InterPro" id="IPR052162">
    <property type="entry name" value="Sensor_kinase/Photoreceptor"/>
</dbReference>
<dbReference type="InterPro" id="IPR011006">
    <property type="entry name" value="CheY-like_superfamily"/>
</dbReference>
<evidence type="ECO:0000259" key="8">
    <source>
        <dbReference type="PROSITE" id="PS50109"/>
    </source>
</evidence>
<dbReference type="PROSITE" id="PS50110">
    <property type="entry name" value="RESPONSE_REGULATORY"/>
    <property type="match status" value="1"/>
</dbReference>
<keyword evidence="5 12" id="KW-0418">Kinase</keyword>
<dbReference type="SUPFAM" id="SSF55785">
    <property type="entry name" value="PYP-like sensor domain (PAS domain)"/>
    <property type="match status" value="2"/>
</dbReference>
<keyword evidence="4" id="KW-0808">Transferase</keyword>
<comment type="catalytic activity">
    <reaction evidence="1">
        <text>ATP + protein L-histidine = ADP + protein N-phospho-L-histidine.</text>
        <dbReference type="EC" id="2.7.13.3"/>
    </reaction>
</comment>
<dbReference type="SMART" id="SM00387">
    <property type="entry name" value="HATPase_c"/>
    <property type="match status" value="1"/>
</dbReference>
<dbReference type="PANTHER" id="PTHR43304">
    <property type="entry name" value="PHYTOCHROME-LIKE PROTEIN CPH1"/>
    <property type="match status" value="1"/>
</dbReference>
<dbReference type="Gene3D" id="3.30.565.10">
    <property type="entry name" value="Histidine kinase-like ATPase, C-terminal domain"/>
    <property type="match status" value="1"/>
</dbReference>
<protein>
    <recommendedName>
        <fullName evidence="2">histidine kinase</fullName>
        <ecNumber evidence="2">2.7.13.3</ecNumber>
    </recommendedName>
</protein>
<dbReference type="SUPFAM" id="SSF47384">
    <property type="entry name" value="Homodimeric domain of signal transducing histidine kinase"/>
    <property type="match status" value="1"/>
</dbReference>
<dbReference type="EC" id="2.7.13.3" evidence="2"/>
<dbReference type="InterPro" id="IPR004358">
    <property type="entry name" value="Sig_transdc_His_kin-like_C"/>
</dbReference>
<dbReference type="SUPFAM" id="SSF55874">
    <property type="entry name" value="ATPase domain of HSP90 chaperone/DNA topoisomerase II/histidine kinase"/>
    <property type="match status" value="1"/>
</dbReference>
<dbReference type="Pfam" id="PF08447">
    <property type="entry name" value="PAS_3"/>
    <property type="match status" value="2"/>
</dbReference>
<dbReference type="Gene3D" id="3.40.50.2300">
    <property type="match status" value="1"/>
</dbReference>
<dbReference type="Gene3D" id="3.30.450.20">
    <property type="entry name" value="PAS domain"/>
    <property type="match status" value="2"/>
</dbReference>
<dbReference type="SMART" id="SM00448">
    <property type="entry name" value="REC"/>
    <property type="match status" value="1"/>
</dbReference>
<dbReference type="SMART" id="SM00388">
    <property type="entry name" value="HisKA"/>
    <property type="match status" value="1"/>
</dbReference>
<dbReference type="GO" id="GO:0000155">
    <property type="term" value="F:phosphorelay sensor kinase activity"/>
    <property type="evidence" value="ECO:0007669"/>
    <property type="project" value="InterPro"/>
</dbReference>
<dbReference type="InterPro" id="IPR003661">
    <property type="entry name" value="HisK_dim/P_dom"/>
</dbReference>
<dbReference type="KEGG" id="mbd:MEBOL_003205"/>
<organism evidence="12 13">
    <name type="scientific">Melittangium boletus DSM 14713</name>
    <dbReference type="NCBI Taxonomy" id="1294270"/>
    <lineage>
        <taxon>Bacteria</taxon>
        <taxon>Pseudomonadati</taxon>
        <taxon>Myxococcota</taxon>
        <taxon>Myxococcia</taxon>
        <taxon>Myxococcales</taxon>
        <taxon>Cystobacterineae</taxon>
        <taxon>Archangiaceae</taxon>
        <taxon>Melittangium</taxon>
    </lineage>
</organism>
<keyword evidence="7" id="KW-0175">Coiled coil</keyword>
<dbReference type="SMART" id="SM00091">
    <property type="entry name" value="PAS"/>
    <property type="match status" value="2"/>
</dbReference>
<gene>
    <name evidence="12" type="ORF">MEBOL_003205</name>
</gene>
<dbReference type="InterPro" id="IPR036097">
    <property type="entry name" value="HisK_dim/P_sf"/>
</dbReference>
<dbReference type="EMBL" id="CP022163">
    <property type="protein sequence ID" value="ATB29750.1"/>
    <property type="molecule type" value="Genomic_DNA"/>
</dbReference>
<evidence type="ECO:0000256" key="4">
    <source>
        <dbReference type="ARBA" id="ARBA00022679"/>
    </source>
</evidence>
<reference evidence="12 13" key="1">
    <citation type="submission" date="2017-06" db="EMBL/GenBank/DDBJ databases">
        <authorList>
            <person name="Kim H.J."/>
            <person name="Triplett B.A."/>
        </authorList>
    </citation>
    <scope>NUCLEOTIDE SEQUENCE [LARGE SCALE GENOMIC DNA]</scope>
    <source>
        <strain evidence="12 13">DSM 14713</strain>
    </source>
</reference>
<dbReference type="PANTHER" id="PTHR43304:SF1">
    <property type="entry name" value="PAC DOMAIN-CONTAINING PROTEIN"/>
    <property type="match status" value="1"/>
</dbReference>
<dbReference type="FunFam" id="3.30.450.20:FF:000099">
    <property type="entry name" value="Sensory box sensor histidine kinase"/>
    <property type="match status" value="1"/>
</dbReference>
<dbReference type="InterPro" id="IPR005467">
    <property type="entry name" value="His_kinase_dom"/>
</dbReference>
<evidence type="ECO:0000256" key="6">
    <source>
        <dbReference type="PROSITE-ProRule" id="PRU00169"/>
    </source>
</evidence>
<dbReference type="PROSITE" id="PS50109">
    <property type="entry name" value="HIS_KIN"/>
    <property type="match status" value="1"/>
</dbReference>
<feature type="domain" description="PAS" evidence="10">
    <location>
        <begin position="171"/>
        <end position="243"/>
    </location>
</feature>
<sequence length="714" mass="78813">MWKSVATPLDLIAQSERLTVLEADNARLREALREAEAALRASEERYQLILGVSEFVGTWDWDILNDRLLANERVAEFFGLDAAQVASGVPLSSYVAGIHPEDRERVWEAVSRTVDSAGVFAEEYRLLGRDGSVRWVFAHGRCARDERGRSTRFPGVMFDITGRRRSEEALREQEAYHLVEVDLTPQISWTADAEGRVDRVPARWLEVTGHPSEDALGDDWLRLAHPEDRAATSAAWARAVTSGNTYDAEYRMRVADGRYRWMHSRALPRRDAQGRILGWHGITQDVHDRRSAVDALRELNETLESRVAERTHELAAANERLQAEMGERERAEAALRQAQKMEAVGQLTGGIAHDFNNLLSGIMGSLSLLEKRLELGQVDQAGRYIRAATSSVNRAAALTHRLLAFSRRQPLEPRPVDAHKLIMSLEELIRRTLGPSIQLEVPAGESLWPTLCDPNQLENALLNLVINARDAMPSGGRLRLETVNMHLGPDDVAAQRDELPGDYVCIRVSDTGSGMTPDVIARAFEPFFTTKPLGQGTGLGLSMIYGFVKQSEGHVRIDSRVGEGTSVALFLPRFEGAVGEVGTAVGAAETPRAEGETVLVVEDEALLRELVVEILGELGYRTIEAEDGPAGLKVVQSKKQRIDLLVTDIGLPGLNGRQLADAARESRPGLKVLFMTGYAENAVFGNGLDSGMQMITKPFNPDALASRVREMFEA</sequence>
<dbReference type="Pfam" id="PF00512">
    <property type="entry name" value="HisKA"/>
    <property type="match status" value="1"/>
</dbReference>
<dbReference type="Pfam" id="PF00072">
    <property type="entry name" value="Response_reg"/>
    <property type="match status" value="1"/>
</dbReference>
<feature type="domain" description="PAS" evidence="10">
    <location>
        <begin position="42"/>
        <end position="117"/>
    </location>
</feature>
<evidence type="ECO:0000313" key="13">
    <source>
        <dbReference type="Proteomes" id="UP000217289"/>
    </source>
</evidence>
<name>A0A250IEU9_9BACT</name>
<dbReference type="CDD" id="cd00082">
    <property type="entry name" value="HisKA"/>
    <property type="match status" value="1"/>
</dbReference>
<keyword evidence="3 6" id="KW-0597">Phosphoprotein</keyword>
<evidence type="ECO:0000313" key="12">
    <source>
        <dbReference type="EMBL" id="ATB29750.1"/>
    </source>
</evidence>
<dbReference type="Gene3D" id="1.10.287.130">
    <property type="match status" value="1"/>
</dbReference>
<dbReference type="SMART" id="SM00086">
    <property type="entry name" value="PAC"/>
    <property type="match status" value="2"/>
</dbReference>
<dbReference type="PROSITE" id="PS50112">
    <property type="entry name" value="PAS"/>
    <property type="match status" value="2"/>
</dbReference>